<keyword evidence="1" id="KW-0812">Transmembrane</keyword>
<evidence type="ECO:0000313" key="2">
    <source>
        <dbReference type="EMBL" id="OGM31300.1"/>
    </source>
</evidence>
<comment type="caution">
    <text evidence="2">The sequence shown here is derived from an EMBL/GenBank/DDBJ whole genome shotgun (WGS) entry which is preliminary data.</text>
</comment>
<keyword evidence="1" id="KW-1133">Transmembrane helix</keyword>
<evidence type="ECO:0000256" key="1">
    <source>
        <dbReference type="SAM" id="Phobius"/>
    </source>
</evidence>
<accession>A0A1F7YVP7</accession>
<feature type="transmembrane region" description="Helical" evidence="1">
    <location>
        <begin position="58"/>
        <end position="78"/>
    </location>
</feature>
<protein>
    <submittedName>
        <fullName evidence="2">Uncharacterized protein</fullName>
    </submittedName>
</protein>
<organism evidence="2 3">
    <name type="scientific">Candidatus Woesebacteria bacterium RIFCSPHIGHO2_01_FULL_44_21</name>
    <dbReference type="NCBI Taxonomy" id="1802503"/>
    <lineage>
        <taxon>Bacteria</taxon>
        <taxon>Candidatus Woeseibacteriota</taxon>
    </lineage>
</organism>
<evidence type="ECO:0000313" key="3">
    <source>
        <dbReference type="Proteomes" id="UP000178870"/>
    </source>
</evidence>
<dbReference type="Proteomes" id="UP000178870">
    <property type="component" value="Unassembled WGS sequence"/>
</dbReference>
<reference evidence="2 3" key="1">
    <citation type="journal article" date="2016" name="Nat. Commun.">
        <title>Thousands of microbial genomes shed light on interconnected biogeochemical processes in an aquifer system.</title>
        <authorList>
            <person name="Anantharaman K."/>
            <person name="Brown C.T."/>
            <person name="Hug L.A."/>
            <person name="Sharon I."/>
            <person name="Castelle C.J."/>
            <person name="Probst A.J."/>
            <person name="Thomas B.C."/>
            <person name="Singh A."/>
            <person name="Wilkins M.J."/>
            <person name="Karaoz U."/>
            <person name="Brodie E.L."/>
            <person name="Williams K.H."/>
            <person name="Hubbard S.S."/>
            <person name="Banfield J.F."/>
        </authorList>
    </citation>
    <scope>NUCLEOTIDE SEQUENCE [LARGE SCALE GENOMIC DNA]</scope>
</reference>
<dbReference type="EMBL" id="MGGP01000028">
    <property type="protein sequence ID" value="OGM31300.1"/>
    <property type="molecule type" value="Genomic_DNA"/>
</dbReference>
<name>A0A1F7YVP7_9BACT</name>
<feature type="transmembrane region" description="Helical" evidence="1">
    <location>
        <begin position="31"/>
        <end position="51"/>
    </location>
</feature>
<feature type="transmembrane region" description="Helical" evidence="1">
    <location>
        <begin position="84"/>
        <end position="101"/>
    </location>
</feature>
<dbReference type="AlphaFoldDB" id="A0A1F7YVP7"/>
<gene>
    <name evidence="2" type="ORF">A2803_03855</name>
</gene>
<sequence length="105" mass="12221">MLKRITVLYLVFFLFLVLFQAWTKYAELNFSIIHLLHWFFLFGWLMVVSAYKLTSKFSLGMGLAMMIAGIVIFILGPLDFTETIIRFGFVAWLVGIGQALLEYRK</sequence>
<proteinExistence type="predicted"/>
<keyword evidence="1" id="KW-0472">Membrane</keyword>